<reference evidence="8 9" key="1">
    <citation type="journal article" date="2013" name="Genome Announc.">
        <title>Draft Genome Sequence of the Cellulolytic, Mesophilic, Anaerobic Bacterium Clostridium termitidis Strain CT1112 (DSM 5398).</title>
        <authorList>
            <person name="Lal S."/>
            <person name="Ramachandran U."/>
            <person name="Zhang X."/>
            <person name="Munir R."/>
            <person name="Sparling R."/>
            <person name="Levin D.B."/>
        </authorList>
    </citation>
    <scope>NUCLEOTIDE SEQUENCE [LARGE SCALE GENOMIC DNA]</scope>
    <source>
        <strain evidence="8 9">CT1112</strain>
    </source>
</reference>
<feature type="transmembrane region" description="Helical" evidence="6">
    <location>
        <begin position="80"/>
        <end position="101"/>
    </location>
</feature>
<name>S0FR82_RUMCE</name>
<evidence type="ECO:0000256" key="4">
    <source>
        <dbReference type="ARBA" id="ARBA00022989"/>
    </source>
</evidence>
<dbReference type="InterPro" id="IPR051401">
    <property type="entry name" value="GtrA_CellWall_Glycosyl"/>
</dbReference>
<comment type="caution">
    <text evidence="8">The sequence shown here is derived from an EMBL/GenBank/DDBJ whole genome shotgun (WGS) entry which is preliminary data.</text>
</comment>
<dbReference type="Proteomes" id="UP000014155">
    <property type="component" value="Unassembled WGS sequence"/>
</dbReference>
<dbReference type="GO" id="GO:0000271">
    <property type="term" value="P:polysaccharide biosynthetic process"/>
    <property type="evidence" value="ECO:0007669"/>
    <property type="project" value="InterPro"/>
</dbReference>
<dbReference type="Pfam" id="PF04138">
    <property type="entry name" value="GtrA_DPMS_TM"/>
    <property type="match status" value="1"/>
</dbReference>
<feature type="transmembrane region" description="Helical" evidence="6">
    <location>
        <begin position="21"/>
        <end position="44"/>
    </location>
</feature>
<evidence type="ECO:0000313" key="8">
    <source>
        <dbReference type="EMBL" id="EMS70988.1"/>
    </source>
</evidence>
<keyword evidence="4 6" id="KW-1133">Transmembrane helix</keyword>
<dbReference type="PANTHER" id="PTHR38459">
    <property type="entry name" value="PROPHAGE BACTOPRENOL-LINKED GLUCOSE TRANSLOCASE HOMOLOG"/>
    <property type="match status" value="1"/>
</dbReference>
<evidence type="ECO:0000256" key="3">
    <source>
        <dbReference type="ARBA" id="ARBA00022692"/>
    </source>
</evidence>
<keyword evidence="9" id="KW-1185">Reference proteome</keyword>
<evidence type="ECO:0000256" key="2">
    <source>
        <dbReference type="ARBA" id="ARBA00009399"/>
    </source>
</evidence>
<dbReference type="eggNOG" id="COG2246">
    <property type="taxonomic scope" value="Bacteria"/>
</dbReference>
<dbReference type="PATRIC" id="fig|1195236.3.peg.3456"/>
<evidence type="ECO:0000256" key="5">
    <source>
        <dbReference type="ARBA" id="ARBA00023136"/>
    </source>
</evidence>
<dbReference type="InterPro" id="IPR007267">
    <property type="entry name" value="GtrA_DPMS_TM"/>
</dbReference>
<evidence type="ECO:0000256" key="6">
    <source>
        <dbReference type="SAM" id="Phobius"/>
    </source>
</evidence>
<organism evidence="8 9">
    <name type="scientific">Ruminiclostridium cellobioparum subsp. termitidis CT1112</name>
    <dbReference type="NCBI Taxonomy" id="1195236"/>
    <lineage>
        <taxon>Bacteria</taxon>
        <taxon>Bacillati</taxon>
        <taxon>Bacillota</taxon>
        <taxon>Clostridia</taxon>
        <taxon>Eubacteriales</taxon>
        <taxon>Oscillospiraceae</taxon>
        <taxon>Ruminiclostridium</taxon>
    </lineage>
</organism>
<keyword evidence="3 6" id="KW-0812">Transmembrane</keyword>
<evidence type="ECO:0000259" key="7">
    <source>
        <dbReference type="Pfam" id="PF04138"/>
    </source>
</evidence>
<comment type="subcellular location">
    <subcellularLocation>
        <location evidence="1">Membrane</location>
        <topology evidence="1">Multi-pass membrane protein</topology>
    </subcellularLocation>
</comment>
<protein>
    <submittedName>
        <fullName evidence="8">Putative membrane protein</fullName>
    </submittedName>
</protein>
<gene>
    <name evidence="8" type="ORF">CTER_3233</name>
</gene>
<feature type="domain" description="GtrA/DPMS transmembrane" evidence="7">
    <location>
        <begin position="18"/>
        <end position="133"/>
    </location>
</feature>
<dbReference type="AlphaFoldDB" id="S0FR82"/>
<dbReference type="GO" id="GO:0005886">
    <property type="term" value="C:plasma membrane"/>
    <property type="evidence" value="ECO:0007669"/>
    <property type="project" value="TreeGrafter"/>
</dbReference>
<feature type="transmembrane region" description="Helical" evidence="6">
    <location>
        <begin position="50"/>
        <end position="68"/>
    </location>
</feature>
<accession>S0FR82</accession>
<keyword evidence="5 6" id="KW-0472">Membrane</keyword>
<sequence>MNKLKILFGRLMNSSIVKYGLVGVINTLITGLIMFALMNVFSVSLRLSNIVGYVAGFINSFILNKLWTFKGKQSSTLSQFIRFTAVFGVCFLLQHGLVILLAEKLLLGKNISALIGMVFYTGVSYILNKLFTFKK</sequence>
<evidence type="ECO:0000256" key="1">
    <source>
        <dbReference type="ARBA" id="ARBA00004141"/>
    </source>
</evidence>
<evidence type="ECO:0000313" key="9">
    <source>
        <dbReference type="Proteomes" id="UP000014155"/>
    </source>
</evidence>
<dbReference type="PANTHER" id="PTHR38459:SF1">
    <property type="entry name" value="PROPHAGE BACTOPRENOL-LINKED GLUCOSE TRANSLOCASE HOMOLOG"/>
    <property type="match status" value="1"/>
</dbReference>
<dbReference type="RefSeq" id="WP_004627233.1">
    <property type="nucleotide sequence ID" value="NZ_AORV01000044.1"/>
</dbReference>
<proteinExistence type="inferred from homology"/>
<feature type="transmembrane region" description="Helical" evidence="6">
    <location>
        <begin position="107"/>
        <end position="127"/>
    </location>
</feature>
<dbReference type="STRING" id="1195236.CTER_3233"/>
<comment type="similarity">
    <text evidence="2">Belongs to the GtrA family.</text>
</comment>
<dbReference type="EMBL" id="AORV01000044">
    <property type="protein sequence ID" value="EMS70988.1"/>
    <property type="molecule type" value="Genomic_DNA"/>
</dbReference>